<dbReference type="SUPFAM" id="SSF49472">
    <property type="entry name" value="Transthyretin (synonym: prealbumin)"/>
    <property type="match status" value="1"/>
</dbReference>
<accession>A0A858R6Y4</accession>
<dbReference type="Pfam" id="PF00576">
    <property type="entry name" value="Transthyretin"/>
    <property type="match status" value="1"/>
</dbReference>
<evidence type="ECO:0000259" key="1">
    <source>
        <dbReference type="Pfam" id="PF00576"/>
    </source>
</evidence>
<dbReference type="KEGG" id="acru:HHL28_07910"/>
<dbReference type="GO" id="GO:0006144">
    <property type="term" value="P:purine nucleobase metabolic process"/>
    <property type="evidence" value="ECO:0007669"/>
    <property type="project" value="TreeGrafter"/>
</dbReference>
<proteinExistence type="predicted"/>
<feature type="domain" description="Transthyretin/hydroxyisourate hydrolase" evidence="1">
    <location>
        <begin position="4"/>
        <end position="117"/>
    </location>
</feature>
<sequence>MASLTTQVTDSLHGQPADGMHVEVFWLGPNDAIHPIREMVTGPDGRPSRPAMVGREFERGEYELRFRVGDYFRAFSIIEAEPRFLGVIAVRIGIADAEQDHHVHLVVSPWSYTVFRG</sequence>
<dbReference type="PANTHER" id="PTHR10395">
    <property type="entry name" value="URICASE AND TRANSTHYRETIN-RELATED"/>
    <property type="match status" value="1"/>
</dbReference>
<dbReference type="EMBL" id="CP051775">
    <property type="protein sequence ID" value="QJE73022.1"/>
    <property type="molecule type" value="Genomic_DNA"/>
</dbReference>
<name>A0A858R6Y4_9PROT</name>
<reference evidence="2" key="1">
    <citation type="submission" date="2020-04" db="EMBL/GenBank/DDBJ databases">
        <title>A desert anoxygenic phototrophic bacterium fixes CO2 using RubisCO under aerobic conditions.</title>
        <authorList>
            <person name="Tang K."/>
        </authorList>
    </citation>
    <scope>NUCLEOTIDE SEQUENCE [LARGE SCALE GENOMIC DNA]</scope>
    <source>
        <strain evidence="2">MIMtkB3</strain>
    </source>
</reference>
<organism evidence="2 3">
    <name type="scientific">Aerophototrophica crusticola</name>
    <dbReference type="NCBI Taxonomy" id="1709002"/>
    <lineage>
        <taxon>Bacteria</taxon>
        <taxon>Pseudomonadati</taxon>
        <taxon>Pseudomonadota</taxon>
        <taxon>Alphaproteobacteria</taxon>
        <taxon>Rhodospirillales</taxon>
        <taxon>Rhodospirillaceae</taxon>
        <taxon>Aerophototrophica</taxon>
    </lineage>
</organism>
<dbReference type="GO" id="GO:0016787">
    <property type="term" value="F:hydrolase activity"/>
    <property type="evidence" value="ECO:0007669"/>
    <property type="project" value="UniProtKB-KW"/>
</dbReference>
<keyword evidence="2" id="KW-0378">Hydrolase</keyword>
<dbReference type="InterPro" id="IPR023416">
    <property type="entry name" value="Transthyretin/HIU_hydrolase_d"/>
</dbReference>
<keyword evidence="3" id="KW-1185">Reference proteome</keyword>
<evidence type="ECO:0000313" key="2">
    <source>
        <dbReference type="EMBL" id="QJE73022.1"/>
    </source>
</evidence>
<dbReference type="PANTHER" id="PTHR10395:SF7">
    <property type="entry name" value="5-HYDROXYISOURATE HYDROLASE"/>
    <property type="match status" value="1"/>
</dbReference>
<dbReference type="Gene3D" id="2.60.40.180">
    <property type="entry name" value="Transthyretin/hydroxyisourate hydrolase domain"/>
    <property type="match status" value="1"/>
</dbReference>
<evidence type="ECO:0000313" key="3">
    <source>
        <dbReference type="Proteomes" id="UP000501891"/>
    </source>
</evidence>
<protein>
    <submittedName>
        <fullName evidence="2">5-hydroxyisourate hydrolase</fullName>
    </submittedName>
</protein>
<dbReference type="InterPro" id="IPR036817">
    <property type="entry name" value="Transthyretin/HIU_hydrolase_sf"/>
</dbReference>
<gene>
    <name evidence="2" type="ORF">HHL28_07910</name>
</gene>
<dbReference type="AlphaFoldDB" id="A0A858R6Y4"/>
<dbReference type="Proteomes" id="UP000501891">
    <property type="component" value="Chromosome"/>
</dbReference>